<keyword evidence="3" id="KW-1185">Reference proteome</keyword>
<evidence type="ECO:0000313" key="2">
    <source>
        <dbReference type="EMBL" id="KVI02924.1"/>
    </source>
</evidence>
<feature type="compositionally biased region" description="Basic and acidic residues" evidence="1">
    <location>
        <begin position="74"/>
        <end position="84"/>
    </location>
</feature>
<comment type="caution">
    <text evidence="2">The sequence shown here is derived from an EMBL/GenBank/DDBJ whole genome shotgun (WGS) entry which is preliminary data.</text>
</comment>
<name>A0A103Y5I8_CYNCS</name>
<dbReference type="Gramene" id="KVI02924">
    <property type="protein sequence ID" value="KVI02924"/>
    <property type="gene ID" value="Ccrd_018782"/>
</dbReference>
<organism evidence="2 3">
    <name type="scientific">Cynara cardunculus var. scolymus</name>
    <name type="common">Globe artichoke</name>
    <name type="synonym">Cynara scolymus</name>
    <dbReference type="NCBI Taxonomy" id="59895"/>
    <lineage>
        <taxon>Eukaryota</taxon>
        <taxon>Viridiplantae</taxon>
        <taxon>Streptophyta</taxon>
        <taxon>Embryophyta</taxon>
        <taxon>Tracheophyta</taxon>
        <taxon>Spermatophyta</taxon>
        <taxon>Magnoliopsida</taxon>
        <taxon>eudicotyledons</taxon>
        <taxon>Gunneridae</taxon>
        <taxon>Pentapetalae</taxon>
        <taxon>asterids</taxon>
        <taxon>campanulids</taxon>
        <taxon>Asterales</taxon>
        <taxon>Asteraceae</taxon>
        <taxon>Carduoideae</taxon>
        <taxon>Cardueae</taxon>
        <taxon>Carduinae</taxon>
        <taxon>Cynara</taxon>
    </lineage>
</organism>
<reference evidence="2 3" key="1">
    <citation type="journal article" date="2016" name="Sci. Rep.">
        <title>The genome sequence of the outbreeding globe artichoke constructed de novo incorporating a phase-aware low-pass sequencing strategy of F1 progeny.</title>
        <authorList>
            <person name="Scaglione D."/>
            <person name="Reyes-Chin-Wo S."/>
            <person name="Acquadro A."/>
            <person name="Froenicke L."/>
            <person name="Portis E."/>
            <person name="Beitel C."/>
            <person name="Tirone M."/>
            <person name="Mauro R."/>
            <person name="Lo Monaco A."/>
            <person name="Mauromicale G."/>
            <person name="Faccioli P."/>
            <person name="Cattivelli L."/>
            <person name="Rieseberg L."/>
            <person name="Michelmore R."/>
            <person name="Lanteri S."/>
        </authorList>
    </citation>
    <scope>NUCLEOTIDE SEQUENCE [LARGE SCALE GENOMIC DNA]</scope>
    <source>
        <strain evidence="2">2C</strain>
    </source>
</reference>
<gene>
    <name evidence="2" type="ORF">Ccrd_018782</name>
</gene>
<feature type="non-terminal residue" evidence="2">
    <location>
        <position position="1"/>
    </location>
</feature>
<feature type="region of interest" description="Disordered" evidence="1">
    <location>
        <begin position="63"/>
        <end position="96"/>
    </location>
</feature>
<accession>A0A103Y5I8</accession>
<dbReference type="AlphaFoldDB" id="A0A103Y5I8"/>
<evidence type="ECO:0000256" key="1">
    <source>
        <dbReference type="SAM" id="MobiDB-lite"/>
    </source>
</evidence>
<dbReference type="Proteomes" id="UP000243975">
    <property type="component" value="Unassembled WGS sequence"/>
</dbReference>
<evidence type="ECO:0000313" key="3">
    <source>
        <dbReference type="Proteomes" id="UP000243975"/>
    </source>
</evidence>
<proteinExistence type="predicted"/>
<dbReference type="EMBL" id="LEKV01002612">
    <property type="protein sequence ID" value="KVI02924.1"/>
    <property type="molecule type" value="Genomic_DNA"/>
</dbReference>
<sequence>MHHLVVKNNRVEGKTTKIGYEGGRGGNDLPVCPKPRRPRSTIRREVLKPFKCINAHSHTTNHDVKSETLNMTTTDKKSPEEREPFCYYTGSPPQRT</sequence>
<feature type="region of interest" description="Disordered" evidence="1">
    <location>
        <begin position="1"/>
        <end position="39"/>
    </location>
</feature>
<protein>
    <submittedName>
        <fullName evidence="2">Uncharacterized protein</fullName>
    </submittedName>
</protein>